<evidence type="ECO:0000256" key="3">
    <source>
        <dbReference type="ARBA" id="ARBA00022989"/>
    </source>
</evidence>
<dbReference type="Pfam" id="PF03798">
    <property type="entry name" value="TRAM_LAG1_CLN8"/>
    <property type="match status" value="1"/>
</dbReference>
<reference evidence="9" key="1">
    <citation type="submission" date="2009-12" db="EMBL/GenBank/DDBJ databases">
        <title>The Genome Sequence of Anolis carolinensis (Green Anole Lizard).</title>
        <authorList>
            <consortium name="The Genome Sequencing Platform"/>
            <person name="Di Palma F."/>
            <person name="Alfoldi J."/>
            <person name="Heiman D."/>
            <person name="Young S."/>
            <person name="Grabherr M."/>
            <person name="Johnson J."/>
            <person name="Lander E.S."/>
            <person name="Lindblad-Toh K."/>
        </authorList>
    </citation>
    <scope>NUCLEOTIDE SEQUENCE [LARGE SCALE GENOMIC DNA]</scope>
    <source>
        <strain evidence="9">JBL SC #1</strain>
    </source>
</reference>
<dbReference type="PANTHER" id="PTHR31898">
    <property type="entry name" value="TRANSMEMBRANE PROTEIN 136"/>
    <property type="match status" value="1"/>
</dbReference>
<feature type="transmembrane region" description="Helical" evidence="7">
    <location>
        <begin position="100"/>
        <end position="119"/>
    </location>
</feature>
<feature type="domain" description="TLC" evidence="8">
    <location>
        <begin position="28"/>
        <end position="219"/>
    </location>
</feature>
<feature type="transmembrane region" description="Helical" evidence="7">
    <location>
        <begin position="157"/>
        <end position="180"/>
    </location>
</feature>
<keyword evidence="3 7" id="KW-1133">Transmembrane helix</keyword>
<evidence type="ECO:0000256" key="2">
    <source>
        <dbReference type="ARBA" id="ARBA00022692"/>
    </source>
</evidence>
<keyword evidence="4 5" id="KW-0472">Membrane</keyword>
<dbReference type="PROSITE" id="PS50922">
    <property type="entry name" value="TLC"/>
    <property type="match status" value="1"/>
</dbReference>
<keyword evidence="10" id="KW-1185">Reference proteome</keyword>
<dbReference type="GO" id="GO:0016020">
    <property type="term" value="C:membrane"/>
    <property type="evidence" value="ECO:0007669"/>
    <property type="project" value="UniProtKB-SubCell"/>
</dbReference>
<dbReference type="AlphaFoldDB" id="A0A803T7V3"/>
<keyword evidence="2 5" id="KW-0812">Transmembrane</keyword>
<name>A0A803T7V3_ANOCA</name>
<dbReference type="OrthoDB" id="506011at2759"/>
<dbReference type="GeneTree" id="ENSGT00390000008162"/>
<reference evidence="9" key="3">
    <citation type="submission" date="2025-09" db="UniProtKB">
        <authorList>
            <consortium name="Ensembl"/>
        </authorList>
    </citation>
    <scope>IDENTIFICATION</scope>
</reference>
<evidence type="ECO:0000256" key="1">
    <source>
        <dbReference type="ARBA" id="ARBA00004141"/>
    </source>
</evidence>
<dbReference type="SMART" id="SM00724">
    <property type="entry name" value="TLC"/>
    <property type="match status" value="1"/>
</dbReference>
<feature type="region of interest" description="Disordered" evidence="6">
    <location>
        <begin position="226"/>
        <end position="257"/>
    </location>
</feature>
<dbReference type="Ensembl" id="ENSACAT00000049833.1">
    <property type="protein sequence ID" value="ENSACAP00000031293.1"/>
    <property type="gene ID" value="ENSACAG00000044380.1"/>
</dbReference>
<evidence type="ECO:0000259" key="8">
    <source>
        <dbReference type="PROSITE" id="PS50922"/>
    </source>
</evidence>
<evidence type="ECO:0000256" key="7">
    <source>
        <dbReference type="SAM" id="Phobius"/>
    </source>
</evidence>
<evidence type="ECO:0000313" key="10">
    <source>
        <dbReference type="Proteomes" id="UP000001646"/>
    </source>
</evidence>
<dbReference type="InterPro" id="IPR042512">
    <property type="entry name" value="TLCD5"/>
</dbReference>
<organism evidence="9 10">
    <name type="scientific">Anolis carolinensis</name>
    <name type="common">Green anole</name>
    <name type="synonym">American chameleon</name>
    <dbReference type="NCBI Taxonomy" id="28377"/>
    <lineage>
        <taxon>Eukaryota</taxon>
        <taxon>Metazoa</taxon>
        <taxon>Chordata</taxon>
        <taxon>Craniata</taxon>
        <taxon>Vertebrata</taxon>
        <taxon>Euteleostomi</taxon>
        <taxon>Lepidosauria</taxon>
        <taxon>Squamata</taxon>
        <taxon>Bifurcata</taxon>
        <taxon>Unidentata</taxon>
        <taxon>Episquamata</taxon>
        <taxon>Toxicofera</taxon>
        <taxon>Iguania</taxon>
        <taxon>Dactyloidae</taxon>
        <taxon>Anolis</taxon>
    </lineage>
</organism>
<feature type="compositionally biased region" description="Basic and acidic residues" evidence="6">
    <location>
        <begin position="226"/>
        <end position="236"/>
    </location>
</feature>
<reference evidence="9" key="2">
    <citation type="submission" date="2025-08" db="UniProtKB">
        <authorList>
            <consortium name="Ensembl"/>
        </authorList>
    </citation>
    <scope>IDENTIFICATION</scope>
</reference>
<feature type="transmembrane region" description="Helical" evidence="7">
    <location>
        <begin position="6"/>
        <end position="22"/>
    </location>
</feature>
<protein>
    <recommendedName>
        <fullName evidence="8">TLC domain-containing protein</fullName>
    </recommendedName>
</protein>
<sequence>MFAIVARVVCSFLLWLSFYVAIRSWNKSRTPEWTVRLITLMHGLIVTFLSGYIALIDGPWPLTHPGHPNTPLQITLLCLSLGYFFFDFGWCVYYNSEDELMIYHHILCISGMGGVLVMGVSGSEINALIFVAEITNPLLQIRWFLRDMGHYEGMAGEVVDTLFVLLFLGLRIGGGVWIVLAVLTSAKPNWEVKAGVLLMYFVSIVFAWDIVKFVKRKMMKKYEACRKERTERERSKSNGHVLGHQTNHDTQPTNGVL</sequence>
<evidence type="ECO:0000256" key="5">
    <source>
        <dbReference type="PROSITE-ProRule" id="PRU00205"/>
    </source>
</evidence>
<dbReference type="InParanoid" id="A0A803T7V3"/>
<comment type="subcellular location">
    <subcellularLocation>
        <location evidence="1">Membrane</location>
        <topology evidence="1">Multi-pass membrane protein</topology>
    </subcellularLocation>
</comment>
<feature type="compositionally biased region" description="Polar residues" evidence="6">
    <location>
        <begin position="244"/>
        <end position="257"/>
    </location>
</feature>
<accession>A0A803T7V3</accession>
<evidence type="ECO:0000313" key="9">
    <source>
        <dbReference type="Ensembl" id="ENSACAP00000031293.1"/>
    </source>
</evidence>
<dbReference type="Proteomes" id="UP000001646">
    <property type="component" value="Unplaced"/>
</dbReference>
<evidence type="ECO:0000256" key="4">
    <source>
        <dbReference type="ARBA" id="ARBA00023136"/>
    </source>
</evidence>
<feature type="transmembrane region" description="Helical" evidence="7">
    <location>
        <begin position="74"/>
        <end position="93"/>
    </location>
</feature>
<dbReference type="PANTHER" id="PTHR31898:SF1">
    <property type="entry name" value="TLC DOMAIN-CONTAINING PROTEIN 5"/>
    <property type="match status" value="1"/>
</dbReference>
<evidence type="ECO:0000256" key="6">
    <source>
        <dbReference type="SAM" id="MobiDB-lite"/>
    </source>
</evidence>
<dbReference type="KEGG" id="acs:100565773"/>
<feature type="transmembrane region" description="Helical" evidence="7">
    <location>
        <begin position="34"/>
        <end position="54"/>
    </location>
</feature>
<feature type="transmembrane region" description="Helical" evidence="7">
    <location>
        <begin position="192"/>
        <end position="211"/>
    </location>
</feature>
<proteinExistence type="predicted"/>
<dbReference type="InterPro" id="IPR006634">
    <property type="entry name" value="TLC-dom"/>
</dbReference>
<feature type="transmembrane region" description="Helical" evidence="7">
    <location>
        <begin position="125"/>
        <end position="145"/>
    </location>
</feature>